<feature type="compositionally biased region" description="Basic and acidic residues" evidence="1">
    <location>
        <begin position="368"/>
        <end position="385"/>
    </location>
</feature>
<feature type="region of interest" description="Disordered" evidence="1">
    <location>
        <begin position="349"/>
        <end position="385"/>
    </location>
</feature>
<gene>
    <name evidence="4" type="ORF">GWI33_019674</name>
</gene>
<feature type="transmembrane region" description="Helical" evidence="2">
    <location>
        <begin position="318"/>
        <end position="337"/>
    </location>
</feature>
<evidence type="ECO:0000256" key="1">
    <source>
        <dbReference type="SAM" id="MobiDB-lite"/>
    </source>
</evidence>
<comment type="caution">
    <text evidence="4">The sequence shown here is derived from an EMBL/GenBank/DDBJ whole genome shotgun (WGS) entry which is preliminary data.</text>
</comment>
<evidence type="ECO:0000256" key="2">
    <source>
        <dbReference type="SAM" id="Phobius"/>
    </source>
</evidence>
<keyword evidence="3" id="KW-0732">Signal</keyword>
<dbReference type="Proteomes" id="UP000625711">
    <property type="component" value="Unassembled WGS sequence"/>
</dbReference>
<feature type="compositionally biased region" description="Polar residues" evidence="1">
    <location>
        <begin position="207"/>
        <end position="218"/>
    </location>
</feature>
<feature type="compositionally biased region" description="Basic and acidic residues" evidence="1">
    <location>
        <begin position="188"/>
        <end position="206"/>
    </location>
</feature>
<feature type="compositionally biased region" description="Basic and acidic residues" evidence="1">
    <location>
        <begin position="296"/>
        <end position="312"/>
    </location>
</feature>
<proteinExistence type="predicted"/>
<feature type="chain" id="PRO_5032549339" evidence="3">
    <location>
        <begin position="23"/>
        <end position="385"/>
    </location>
</feature>
<keyword evidence="2" id="KW-0812">Transmembrane</keyword>
<dbReference type="OrthoDB" id="6784593at2759"/>
<organism evidence="4 5">
    <name type="scientific">Rhynchophorus ferrugineus</name>
    <name type="common">Red palm weevil</name>
    <name type="synonym">Curculio ferrugineus</name>
    <dbReference type="NCBI Taxonomy" id="354439"/>
    <lineage>
        <taxon>Eukaryota</taxon>
        <taxon>Metazoa</taxon>
        <taxon>Ecdysozoa</taxon>
        <taxon>Arthropoda</taxon>
        <taxon>Hexapoda</taxon>
        <taxon>Insecta</taxon>
        <taxon>Pterygota</taxon>
        <taxon>Neoptera</taxon>
        <taxon>Endopterygota</taxon>
        <taxon>Coleoptera</taxon>
        <taxon>Polyphaga</taxon>
        <taxon>Cucujiformia</taxon>
        <taxon>Curculionidae</taxon>
        <taxon>Dryophthorinae</taxon>
        <taxon>Rhynchophorus</taxon>
    </lineage>
</organism>
<keyword evidence="2" id="KW-1133">Transmembrane helix</keyword>
<name>A0A834I4W8_RHYFE</name>
<feature type="compositionally biased region" description="Polar residues" evidence="1">
    <location>
        <begin position="160"/>
        <end position="169"/>
    </location>
</feature>
<reference evidence="4" key="1">
    <citation type="submission" date="2020-08" db="EMBL/GenBank/DDBJ databases">
        <title>Genome sequencing and assembly of the red palm weevil Rhynchophorus ferrugineus.</title>
        <authorList>
            <person name="Dias G.B."/>
            <person name="Bergman C.M."/>
            <person name="Manee M."/>
        </authorList>
    </citation>
    <scope>NUCLEOTIDE SEQUENCE</scope>
    <source>
        <strain evidence="4">AA-2017</strain>
        <tissue evidence="4">Whole larva</tissue>
    </source>
</reference>
<keyword evidence="5" id="KW-1185">Reference proteome</keyword>
<sequence length="385" mass="42438">MIQLKGYSVVILLMFSVGYLHGQDNFLEQEFNIWEPEEQSLSYRGRLALQSICDDFDLILDDEKIDCFKIILRQRPVSLNTHVINKREEDQLEGSGDDSPIGLNKSAEEPAGAGSSVLEVTSATDAAPDDPKVPDLPSNDDEVKPVITNFEEPNPETEEQNASTENANNEPVVDPGTESDAALPKEPTNFEKGDEPLPSENKENETQQKQNDTISDTLNEPAIVPEIKESPEKIPPKALPSDLAEVESPQKEKEAIYDLQSNNADIINHPPEGTNGVEGSGSDKVIHKMAHNANEQVEKDSPNTRENSQKVEKASKSVSVLIVLLVVGLIVGAAIFIRKYTRRNQDNYQVTPTTEKNGDVEQGTELKPLMKEGNKVIKESTDSTK</sequence>
<feature type="region of interest" description="Disordered" evidence="1">
    <location>
        <begin position="88"/>
        <end position="252"/>
    </location>
</feature>
<protein>
    <submittedName>
        <fullName evidence="4">Uncharacterized protein</fullName>
    </submittedName>
</protein>
<feature type="signal peptide" evidence="3">
    <location>
        <begin position="1"/>
        <end position="22"/>
    </location>
</feature>
<dbReference type="AlphaFoldDB" id="A0A834I4W8"/>
<dbReference type="EMBL" id="JAACXV010014472">
    <property type="protein sequence ID" value="KAF7267072.1"/>
    <property type="molecule type" value="Genomic_DNA"/>
</dbReference>
<feature type="compositionally biased region" description="Basic and acidic residues" evidence="1">
    <location>
        <begin position="226"/>
        <end position="235"/>
    </location>
</feature>
<feature type="region of interest" description="Disordered" evidence="1">
    <location>
        <begin position="290"/>
        <end position="312"/>
    </location>
</feature>
<accession>A0A834I4W8</accession>
<evidence type="ECO:0000313" key="5">
    <source>
        <dbReference type="Proteomes" id="UP000625711"/>
    </source>
</evidence>
<keyword evidence="2" id="KW-0472">Membrane</keyword>
<evidence type="ECO:0000256" key="3">
    <source>
        <dbReference type="SAM" id="SignalP"/>
    </source>
</evidence>
<evidence type="ECO:0000313" key="4">
    <source>
        <dbReference type="EMBL" id="KAF7267072.1"/>
    </source>
</evidence>